<organism evidence="14 15">
    <name type="scientific">Limulus polyphemus</name>
    <name type="common">Atlantic horseshoe crab</name>
    <dbReference type="NCBI Taxonomy" id="6850"/>
    <lineage>
        <taxon>Eukaryota</taxon>
        <taxon>Metazoa</taxon>
        <taxon>Ecdysozoa</taxon>
        <taxon>Arthropoda</taxon>
        <taxon>Chelicerata</taxon>
        <taxon>Merostomata</taxon>
        <taxon>Xiphosura</taxon>
        <taxon>Limulidae</taxon>
        <taxon>Limulus</taxon>
    </lineage>
</organism>
<dbReference type="Proteomes" id="UP000694941">
    <property type="component" value="Unplaced"/>
</dbReference>
<feature type="DNA-binding region" description="Homeobox" evidence="9">
    <location>
        <begin position="170"/>
        <end position="229"/>
    </location>
</feature>
<feature type="domain" description="LIM zinc-binding" evidence="12">
    <location>
        <begin position="27"/>
        <end position="87"/>
    </location>
</feature>
<keyword evidence="5 10" id="KW-0440">LIM domain</keyword>
<keyword evidence="2 10" id="KW-0479">Metal-binding</keyword>
<gene>
    <name evidence="15" type="primary">LOC106463981</name>
</gene>
<dbReference type="SMART" id="SM00389">
    <property type="entry name" value="HOX"/>
    <property type="match status" value="1"/>
</dbReference>
<dbReference type="Pfam" id="PF00412">
    <property type="entry name" value="LIM"/>
    <property type="match status" value="2"/>
</dbReference>
<keyword evidence="4 10" id="KW-0862">Zinc</keyword>
<dbReference type="SMART" id="SM00132">
    <property type="entry name" value="LIM"/>
    <property type="match status" value="2"/>
</dbReference>
<dbReference type="CDD" id="cd00086">
    <property type="entry name" value="homeodomain"/>
    <property type="match status" value="1"/>
</dbReference>
<dbReference type="CDD" id="cd09373">
    <property type="entry name" value="LIM1_AWH"/>
    <property type="match status" value="1"/>
</dbReference>
<dbReference type="Gene3D" id="1.10.10.60">
    <property type="entry name" value="Homeodomain-like"/>
    <property type="match status" value="1"/>
</dbReference>
<evidence type="ECO:0000313" key="14">
    <source>
        <dbReference type="Proteomes" id="UP000694941"/>
    </source>
</evidence>
<evidence type="ECO:0000256" key="1">
    <source>
        <dbReference type="ARBA" id="ARBA00004123"/>
    </source>
</evidence>
<evidence type="ECO:0000256" key="7">
    <source>
        <dbReference type="ARBA" id="ARBA00023155"/>
    </source>
</evidence>
<dbReference type="SUPFAM" id="SSF57716">
    <property type="entry name" value="Glucocorticoid receptor-like (DNA-binding domain)"/>
    <property type="match status" value="2"/>
</dbReference>
<feature type="domain" description="LIM zinc-binding" evidence="12">
    <location>
        <begin position="88"/>
        <end position="150"/>
    </location>
</feature>
<proteinExistence type="predicted"/>
<dbReference type="RefSeq" id="XP_013779537.1">
    <property type="nucleotide sequence ID" value="XM_013924083.1"/>
</dbReference>
<dbReference type="PANTHER" id="PTHR24208">
    <property type="entry name" value="LIM/HOMEOBOX PROTEIN LHX"/>
    <property type="match status" value="1"/>
</dbReference>
<dbReference type="Pfam" id="PF00046">
    <property type="entry name" value="Homeodomain"/>
    <property type="match status" value="1"/>
</dbReference>
<evidence type="ECO:0000256" key="5">
    <source>
        <dbReference type="ARBA" id="ARBA00023038"/>
    </source>
</evidence>
<evidence type="ECO:0000259" key="13">
    <source>
        <dbReference type="PROSITE" id="PS50071"/>
    </source>
</evidence>
<dbReference type="GeneID" id="106463981"/>
<dbReference type="PROSITE" id="PS50023">
    <property type="entry name" value="LIM_DOMAIN_2"/>
    <property type="match status" value="2"/>
</dbReference>
<dbReference type="PROSITE" id="PS50071">
    <property type="entry name" value="HOMEOBOX_2"/>
    <property type="match status" value="1"/>
</dbReference>
<dbReference type="Gene3D" id="2.10.110.10">
    <property type="entry name" value="Cysteine Rich Protein"/>
    <property type="match status" value="2"/>
</dbReference>
<evidence type="ECO:0000256" key="11">
    <source>
        <dbReference type="RuleBase" id="RU000682"/>
    </source>
</evidence>
<accession>A0ABM1BD21</accession>
<evidence type="ECO:0000313" key="15">
    <source>
        <dbReference type="RefSeq" id="XP_013779537.1"/>
    </source>
</evidence>
<evidence type="ECO:0000256" key="6">
    <source>
        <dbReference type="ARBA" id="ARBA00023125"/>
    </source>
</evidence>
<evidence type="ECO:0000259" key="12">
    <source>
        <dbReference type="PROSITE" id="PS50023"/>
    </source>
</evidence>
<keyword evidence="8 9" id="KW-0539">Nucleus</keyword>
<dbReference type="InterPro" id="IPR050453">
    <property type="entry name" value="LIM_Homeobox_TF"/>
</dbReference>
<dbReference type="InterPro" id="IPR001781">
    <property type="entry name" value="Znf_LIM"/>
</dbReference>
<sequence length="239" mass="27615">MLAEDRELQSLEATDQVSVSVMKTEQEHCYVCDQLITDRFLLKVNGQSWHAHCLKCCVCQALLDRHPSCFFRDDNVYCRTDYTRVFGAKCSKCSRTIQSTDWVRRARDQVYHLACFACDSCKRQLSTGEEFALYDNRVLCKTHYLEFLEGNNGSNDESGGDQECQQKTKTKRVRTTFTEEQLQVLQANFNLDSNPDGQDLERIAQITGLSKRVTQVWFQNSRARQKKYLSNQAKKTGCK</sequence>
<evidence type="ECO:0000256" key="2">
    <source>
        <dbReference type="ARBA" id="ARBA00022723"/>
    </source>
</evidence>
<evidence type="ECO:0000256" key="3">
    <source>
        <dbReference type="ARBA" id="ARBA00022737"/>
    </source>
</evidence>
<keyword evidence="6 9" id="KW-0238">DNA-binding</keyword>
<protein>
    <submittedName>
        <fullName evidence="15">LIM/homeobox protein Awh-like</fullName>
    </submittedName>
</protein>
<dbReference type="PROSITE" id="PS00478">
    <property type="entry name" value="LIM_DOMAIN_1"/>
    <property type="match status" value="2"/>
</dbReference>
<reference evidence="15" key="1">
    <citation type="submission" date="2025-08" db="UniProtKB">
        <authorList>
            <consortium name="RefSeq"/>
        </authorList>
    </citation>
    <scope>IDENTIFICATION</scope>
    <source>
        <tissue evidence="15">Muscle</tissue>
    </source>
</reference>
<evidence type="ECO:0000256" key="8">
    <source>
        <dbReference type="ARBA" id="ARBA00023242"/>
    </source>
</evidence>
<dbReference type="InterPro" id="IPR001356">
    <property type="entry name" value="HD"/>
</dbReference>
<keyword evidence="3" id="KW-0677">Repeat</keyword>
<keyword evidence="7 9" id="KW-0371">Homeobox</keyword>
<evidence type="ECO:0000256" key="4">
    <source>
        <dbReference type="ARBA" id="ARBA00022833"/>
    </source>
</evidence>
<name>A0ABM1BD21_LIMPO</name>
<dbReference type="CDD" id="cd09379">
    <property type="entry name" value="LIM2_AWH"/>
    <property type="match status" value="1"/>
</dbReference>
<keyword evidence="14" id="KW-1185">Reference proteome</keyword>
<dbReference type="InterPro" id="IPR009057">
    <property type="entry name" value="Homeodomain-like_sf"/>
</dbReference>
<dbReference type="SUPFAM" id="SSF46689">
    <property type="entry name" value="Homeodomain-like"/>
    <property type="match status" value="1"/>
</dbReference>
<evidence type="ECO:0000256" key="10">
    <source>
        <dbReference type="PROSITE-ProRule" id="PRU00125"/>
    </source>
</evidence>
<comment type="subcellular location">
    <subcellularLocation>
        <location evidence="1 9 11">Nucleus</location>
    </subcellularLocation>
</comment>
<feature type="domain" description="Homeobox" evidence="13">
    <location>
        <begin position="168"/>
        <end position="228"/>
    </location>
</feature>
<evidence type="ECO:0000256" key="9">
    <source>
        <dbReference type="PROSITE-ProRule" id="PRU00108"/>
    </source>
</evidence>
<dbReference type="PANTHER" id="PTHR24208:SF127">
    <property type="entry name" value="LIM_HOMEOBOX PROTEIN AWH"/>
    <property type="match status" value="1"/>
</dbReference>